<dbReference type="RefSeq" id="WP_147140027.1">
    <property type="nucleotide sequence ID" value="NZ_BJXA01000069.1"/>
</dbReference>
<sequence length="302" mass="32941">MTAAQDITRPARIPETGQAQVRVLGPVWVTDGVRTIGVDRPLERAVLVRLALAGGIPVPDRRLAADLWGDGEISRPVERLRVVVSRLRTALGEHGATVLRTPAGYRTTMVAGDLLAAESIADRLHAARRAGRYAEVGAAADEALRLWRGPALADLLWAPYAAVEASRLDEWRLELTVAGLDAALRLGSGLECLREMGILAGEHPLHEPLARLHALALYRAGRQVDALDRLRCLRLNLAEQFGAALAPETVELEVRILRHDPALHPATFAGKASTPTYSTQRIIRYRDVVTAAHRFRHLKPGC</sequence>
<dbReference type="CDD" id="cd15831">
    <property type="entry name" value="BTAD"/>
    <property type="match status" value="1"/>
</dbReference>
<evidence type="ECO:0000256" key="1">
    <source>
        <dbReference type="ARBA" id="ARBA00023015"/>
    </source>
</evidence>
<evidence type="ECO:0000256" key="2">
    <source>
        <dbReference type="ARBA" id="ARBA00023163"/>
    </source>
</evidence>
<accession>A0A511MQI1</accession>
<dbReference type="GO" id="GO:0003677">
    <property type="term" value="F:DNA binding"/>
    <property type="evidence" value="ECO:0007669"/>
    <property type="project" value="InterPro"/>
</dbReference>
<dbReference type="PANTHER" id="PTHR35807">
    <property type="entry name" value="TRANSCRIPTIONAL REGULATOR REDD-RELATED"/>
    <property type="match status" value="1"/>
</dbReference>
<dbReference type="SUPFAM" id="SSF46894">
    <property type="entry name" value="C-terminal effector domain of the bipartite response regulators"/>
    <property type="match status" value="1"/>
</dbReference>
<dbReference type="InterPro" id="IPR005158">
    <property type="entry name" value="BTAD"/>
</dbReference>
<dbReference type="InterPro" id="IPR016032">
    <property type="entry name" value="Sig_transdc_resp-reg_C-effctor"/>
</dbReference>
<keyword evidence="5" id="KW-1185">Reference proteome</keyword>
<dbReference type="OrthoDB" id="4492184at2"/>
<comment type="caution">
    <text evidence="4">The sequence shown here is derived from an EMBL/GenBank/DDBJ whole genome shotgun (WGS) entry which is preliminary data.</text>
</comment>
<gene>
    <name evidence="4" type="ORF">NN4_69660</name>
</gene>
<dbReference type="Pfam" id="PF03704">
    <property type="entry name" value="BTAD"/>
    <property type="match status" value="1"/>
</dbReference>
<dbReference type="PANTHER" id="PTHR35807:SF1">
    <property type="entry name" value="TRANSCRIPTIONAL REGULATOR REDD"/>
    <property type="match status" value="1"/>
</dbReference>
<keyword evidence="2" id="KW-0804">Transcription</keyword>
<organism evidence="4 5">
    <name type="scientific">Nocardia ninae NBRC 108245</name>
    <dbReference type="NCBI Taxonomy" id="1210091"/>
    <lineage>
        <taxon>Bacteria</taxon>
        <taxon>Bacillati</taxon>
        <taxon>Actinomycetota</taxon>
        <taxon>Actinomycetes</taxon>
        <taxon>Mycobacteriales</taxon>
        <taxon>Nocardiaceae</taxon>
        <taxon>Nocardia</taxon>
    </lineage>
</organism>
<dbReference type="Gene3D" id="1.25.40.10">
    <property type="entry name" value="Tetratricopeptide repeat domain"/>
    <property type="match status" value="1"/>
</dbReference>
<dbReference type="Proteomes" id="UP000321424">
    <property type="component" value="Unassembled WGS sequence"/>
</dbReference>
<dbReference type="InterPro" id="IPR036388">
    <property type="entry name" value="WH-like_DNA-bd_sf"/>
</dbReference>
<protein>
    <recommendedName>
        <fullName evidence="3">Bacterial transcriptional activator domain-containing protein</fullName>
    </recommendedName>
</protein>
<evidence type="ECO:0000259" key="3">
    <source>
        <dbReference type="SMART" id="SM01043"/>
    </source>
</evidence>
<dbReference type="EMBL" id="BJXA01000069">
    <property type="protein sequence ID" value="GEM42447.1"/>
    <property type="molecule type" value="Genomic_DNA"/>
</dbReference>
<dbReference type="InterPro" id="IPR011990">
    <property type="entry name" value="TPR-like_helical_dom_sf"/>
</dbReference>
<dbReference type="Gene3D" id="1.10.10.10">
    <property type="entry name" value="Winged helix-like DNA-binding domain superfamily/Winged helix DNA-binding domain"/>
    <property type="match status" value="1"/>
</dbReference>
<dbReference type="SUPFAM" id="SSF48452">
    <property type="entry name" value="TPR-like"/>
    <property type="match status" value="1"/>
</dbReference>
<evidence type="ECO:0000313" key="4">
    <source>
        <dbReference type="EMBL" id="GEM42447.1"/>
    </source>
</evidence>
<evidence type="ECO:0000313" key="5">
    <source>
        <dbReference type="Proteomes" id="UP000321424"/>
    </source>
</evidence>
<dbReference type="InterPro" id="IPR051677">
    <property type="entry name" value="AfsR-DnrI-RedD_regulator"/>
</dbReference>
<dbReference type="SMART" id="SM01043">
    <property type="entry name" value="BTAD"/>
    <property type="match status" value="1"/>
</dbReference>
<reference evidence="4 5" key="1">
    <citation type="submission" date="2019-07" db="EMBL/GenBank/DDBJ databases">
        <title>Whole genome shotgun sequence of Nocardia ninae NBRC 108245.</title>
        <authorList>
            <person name="Hosoyama A."/>
            <person name="Uohara A."/>
            <person name="Ohji S."/>
            <person name="Ichikawa N."/>
        </authorList>
    </citation>
    <scope>NUCLEOTIDE SEQUENCE [LARGE SCALE GENOMIC DNA]</scope>
    <source>
        <strain evidence="4 5">NBRC 108245</strain>
    </source>
</reference>
<proteinExistence type="predicted"/>
<name>A0A511MQI1_9NOCA</name>
<feature type="domain" description="Bacterial transcriptional activator" evidence="3">
    <location>
        <begin position="112"/>
        <end position="257"/>
    </location>
</feature>
<keyword evidence="1" id="KW-0805">Transcription regulation</keyword>
<dbReference type="GO" id="GO:0006355">
    <property type="term" value="P:regulation of DNA-templated transcription"/>
    <property type="evidence" value="ECO:0007669"/>
    <property type="project" value="InterPro"/>
</dbReference>
<dbReference type="AlphaFoldDB" id="A0A511MQI1"/>